<reference evidence="2 3" key="1">
    <citation type="submission" date="2021-03" db="EMBL/GenBank/DDBJ databases">
        <title>Succinivibrio sp. nov. isolated from feces of cow.</title>
        <authorList>
            <person name="Choi J.-Y."/>
        </authorList>
    </citation>
    <scope>NUCLEOTIDE SEQUENCE [LARGE SCALE GENOMIC DNA]</scope>
    <source>
        <strain evidence="2 3">AGMB01872</strain>
    </source>
</reference>
<sequence>MKYSNSREQAKESEMQHSKEESLSSMIGGGILALLKITNHTISAVANVAEAAYLATEKMNEDLAKKYPEAKAKIDELDRRLGLDKRKE</sequence>
<dbReference type="RefSeq" id="WP_219938447.1">
    <property type="nucleotide sequence ID" value="NZ_JAGFNY010000088.1"/>
</dbReference>
<proteinExistence type="predicted"/>
<evidence type="ECO:0008006" key="4">
    <source>
        <dbReference type="Google" id="ProtNLM"/>
    </source>
</evidence>
<feature type="compositionally biased region" description="Basic and acidic residues" evidence="1">
    <location>
        <begin position="8"/>
        <end position="22"/>
    </location>
</feature>
<dbReference type="Proteomes" id="UP000731465">
    <property type="component" value="Unassembled WGS sequence"/>
</dbReference>
<evidence type="ECO:0000256" key="1">
    <source>
        <dbReference type="SAM" id="MobiDB-lite"/>
    </source>
</evidence>
<keyword evidence="3" id="KW-1185">Reference proteome</keyword>
<gene>
    <name evidence="2" type="ORF">J5V48_09720</name>
</gene>
<dbReference type="EMBL" id="JAGFNY010000088">
    <property type="protein sequence ID" value="MBW7571163.1"/>
    <property type="molecule type" value="Genomic_DNA"/>
</dbReference>
<protein>
    <recommendedName>
        <fullName evidence="4">YtxH domain-containing protein</fullName>
    </recommendedName>
</protein>
<evidence type="ECO:0000313" key="3">
    <source>
        <dbReference type="Proteomes" id="UP000731465"/>
    </source>
</evidence>
<evidence type="ECO:0000313" key="2">
    <source>
        <dbReference type="EMBL" id="MBW7571163.1"/>
    </source>
</evidence>
<feature type="region of interest" description="Disordered" evidence="1">
    <location>
        <begin position="1"/>
        <end position="22"/>
    </location>
</feature>
<organism evidence="2 3">
    <name type="scientific">Succinivibrio faecicola</name>
    <dbReference type="NCBI Taxonomy" id="2820300"/>
    <lineage>
        <taxon>Bacteria</taxon>
        <taxon>Pseudomonadati</taxon>
        <taxon>Pseudomonadota</taxon>
        <taxon>Gammaproteobacteria</taxon>
        <taxon>Aeromonadales</taxon>
        <taxon>Succinivibrionaceae</taxon>
        <taxon>Succinivibrio</taxon>
    </lineage>
</organism>
<comment type="caution">
    <text evidence="2">The sequence shown here is derived from an EMBL/GenBank/DDBJ whole genome shotgun (WGS) entry which is preliminary data.</text>
</comment>
<name>A0ABS7DIW2_9GAMM</name>
<accession>A0ABS7DIW2</accession>